<accession>A0A0G2EUL9</accession>
<name>A0A0G2EUL9_PHACM</name>
<protein>
    <submittedName>
        <fullName evidence="2">Putative ankyrin repeat domain containing protein</fullName>
    </submittedName>
</protein>
<dbReference type="InterPro" id="IPR002110">
    <property type="entry name" value="Ankyrin_rpt"/>
</dbReference>
<organism evidence="2 3">
    <name type="scientific">Phaeomoniella chlamydospora</name>
    <name type="common">Phaeoacremonium chlamydosporum</name>
    <dbReference type="NCBI Taxonomy" id="158046"/>
    <lineage>
        <taxon>Eukaryota</taxon>
        <taxon>Fungi</taxon>
        <taxon>Dikarya</taxon>
        <taxon>Ascomycota</taxon>
        <taxon>Pezizomycotina</taxon>
        <taxon>Eurotiomycetes</taxon>
        <taxon>Chaetothyriomycetidae</taxon>
        <taxon>Phaeomoniellales</taxon>
        <taxon>Phaeomoniellaceae</taxon>
        <taxon>Phaeomoniella</taxon>
    </lineage>
</organism>
<evidence type="ECO:0000313" key="3">
    <source>
        <dbReference type="Proteomes" id="UP000053317"/>
    </source>
</evidence>
<reference evidence="2 3" key="1">
    <citation type="submission" date="2015-05" db="EMBL/GenBank/DDBJ databases">
        <title>Distinctive expansion of gene families associated with plant cell wall degradation and secondary metabolism in the genomes of grapevine trunk pathogens.</title>
        <authorList>
            <person name="Lawrence D.P."/>
            <person name="Travadon R."/>
            <person name="Rolshausen P.E."/>
            <person name="Baumgartner K."/>
        </authorList>
    </citation>
    <scope>NUCLEOTIDE SEQUENCE [LARGE SCALE GENOMIC DNA]</scope>
    <source>
        <strain evidence="2">UCRPC4</strain>
    </source>
</reference>
<reference evidence="2 3" key="2">
    <citation type="submission" date="2015-05" db="EMBL/GenBank/DDBJ databases">
        <authorList>
            <person name="Morales-Cruz A."/>
            <person name="Amrine K.C."/>
            <person name="Cantu D."/>
        </authorList>
    </citation>
    <scope>NUCLEOTIDE SEQUENCE [LARGE SCALE GENOMIC DNA]</scope>
    <source>
        <strain evidence="2">UCRPC4</strain>
    </source>
</reference>
<dbReference type="Pfam" id="PF12796">
    <property type="entry name" value="Ank_2"/>
    <property type="match status" value="1"/>
</dbReference>
<dbReference type="OrthoDB" id="4772757at2759"/>
<dbReference type="PROSITE" id="PS50088">
    <property type="entry name" value="ANK_REPEAT"/>
    <property type="match status" value="1"/>
</dbReference>
<feature type="repeat" description="ANK" evidence="1">
    <location>
        <begin position="101"/>
        <end position="133"/>
    </location>
</feature>
<dbReference type="SUPFAM" id="SSF48403">
    <property type="entry name" value="Ankyrin repeat"/>
    <property type="match status" value="1"/>
</dbReference>
<dbReference type="AlphaFoldDB" id="A0A0G2EUL9"/>
<proteinExistence type="predicted"/>
<gene>
    <name evidence="2" type="ORF">UCRPC4_g01600</name>
</gene>
<dbReference type="EMBL" id="LCWF01000038">
    <property type="protein sequence ID" value="KKY25909.1"/>
    <property type="molecule type" value="Genomic_DNA"/>
</dbReference>
<keyword evidence="3" id="KW-1185">Reference proteome</keyword>
<dbReference type="PANTHER" id="PTHR46224">
    <property type="entry name" value="ANKYRIN REPEAT FAMILY PROTEIN"/>
    <property type="match status" value="1"/>
</dbReference>
<dbReference type="InterPro" id="IPR051616">
    <property type="entry name" value="Cul2-RING_E3_ligase_SR"/>
</dbReference>
<evidence type="ECO:0000256" key="1">
    <source>
        <dbReference type="PROSITE-ProRule" id="PRU00023"/>
    </source>
</evidence>
<dbReference type="Gene3D" id="1.25.40.20">
    <property type="entry name" value="Ankyrin repeat-containing domain"/>
    <property type="match status" value="1"/>
</dbReference>
<dbReference type="Proteomes" id="UP000053317">
    <property type="component" value="Unassembled WGS sequence"/>
</dbReference>
<keyword evidence="1" id="KW-0040">ANK repeat</keyword>
<dbReference type="InterPro" id="IPR036770">
    <property type="entry name" value="Ankyrin_rpt-contain_sf"/>
</dbReference>
<sequence>MLLASKRVLLYKALDIVAANGNIEIVQLLLKSDEKVIAKTSRNEAAIRGNSQTSPALLDVDVDYTADGLGAALYHTAGGGYKEIISIFLERGVDVNHHHEIHGTALQWACLNGQESTVRSLLDRGANANPRAGSNGTALQAAAKRLWRSWIYDPAEESDTEKSIIKLLLELGADVNAQGGYHGPALQATPFCQKKCTVISLLDHGADANIIGEQYGTAL</sequence>
<dbReference type="SMART" id="SM00248">
    <property type="entry name" value="ANK"/>
    <property type="match status" value="4"/>
</dbReference>
<comment type="caution">
    <text evidence="2">The sequence shown here is derived from an EMBL/GenBank/DDBJ whole genome shotgun (WGS) entry which is preliminary data.</text>
</comment>
<evidence type="ECO:0000313" key="2">
    <source>
        <dbReference type="EMBL" id="KKY25909.1"/>
    </source>
</evidence>